<proteinExistence type="predicted"/>
<gene>
    <name evidence="2" type="ordered locus">Amet_2393</name>
</gene>
<evidence type="ECO:0000313" key="3">
    <source>
        <dbReference type="Proteomes" id="UP000001572"/>
    </source>
</evidence>
<accession>A6TQS9</accession>
<sequence length="126" mass="14616">MRDLLYRAFNPEEGKMFYFDLRQYMQLSECGQEDLCPSLPVETLESLMEFTGQADFTEAKIFEEDIMQGPIDKALIIVKWDKSQGQWVSVNLNNGDSLPLWRLTKSFKVIGNSYESSLAKEYKIAR</sequence>
<feature type="domain" description="YopX protein" evidence="1">
    <location>
        <begin position="6"/>
        <end position="117"/>
    </location>
</feature>
<reference evidence="3" key="1">
    <citation type="journal article" date="2016" name="Genome Announc.">
        <title>Complete genome sequence of Alkaliphilus metalliredigens strain QYMF, an alkaliphilic and metal-reducing bacterium isolated from borax-contaminated leachate ponds.</title>
        <authorList>
            <person name="Hwang C."/>
            <person name="Copeland A."/>
            <person name="Lucas S."/>
            <person name="Lapidus A."/>
            <person name="Barry K."/>
            <person name="Detter J.C."/>
            <person name="Glavina Del Rio T."/>
            <person name="Hammon N."/>
            <person name="Israni S."/>
            <person name="Dalin E."/>
            <person name="Tice H."/>
            <person name="Pitluck S."/>
            <person name="Chertkov O."/>
            <person name="Brettin T."/>
            <person name="Bruce D."/>
            <person name="Han C."/>
            <person name="Schmutz J."/>
            <person name="Larimer F."/>
            <person name="Land M.L."/>
            <person name="Hauser L."/>
            <person name="Kyrpides N."/>
            <person name="Mikhailova N."/>
            <person name="Ye Q."/>
            <person name="Zhou J."/>
            <person name="Richardson P."/>
            <person name="Fields M.W."/>
        </authorList>
    </citation>
    <scope>NUCLEOTIDE SEQUENCE [LARGE SCALE GENOMIC DNA]</scope>
    <source>
        <strain evidence="3">QYMF</strain>
    </source>
</reference>
<dbReference type="EMBL" id="CP000724">
    <property type="protein sequence ID" value="ABR48547.1"/>
    <property type="molecule type" value="Genomic_DNA"/>
</dbReference>
<evidence type="ECO:0000259" key="1">
    <source>
        <dbReference type="Pfam" id="PF09643"/>
    </source>
</evidence>
<dbReference type="Pfam" id="PF09643">
    <property type="entry name" value="YopX"/>
    <property type="match status" value="1"/>
</dbReference>
<dbReference type="HOGENOM" id="CLU_1976886_0_0_9"/>
<dbReference type="RefSeq" id="WP_012063522.1">
    <property type="nucleotide sequence ID" value="NC_009633.1"/>
</dbReference>
<name>A6TQS9_ALKMQ</name>
<dbReference type="Gene3D" id="2.30.30.290">
    <property type="entry name" value="YopX-like domains"/>
    <property type="match status" value="1"/>
</dbReference>
<keyword evidence="3" id="KW-1185">Reference proteome</keyword>
<dbReference type="Proteomes" id="UP000001572">
    <property type="component" value="Chromosome"/>
</dbReference>
<dbReference type="AlphaFoldDB" id="A6TQS9"/>
<protein>
    <recommendedName>
        <fullName evidence="1">YopX protein domain-containing protein</fullName>
    </recommendedName>
</protein>
<evidence type="ECO:0000313" key="2">
    <source>
        <dbReference type="EMBL" id="ABR48547.1"/>
    </source>
</evidence>
<dbReference type="SUPFAM" id="SSF159006">
    <property type="entry name" value="YopX-like"/>
    <property type="match status" value="1"/>
</dbReference>
<dbReference type="InterPro" id="IPR019096">
    <property type="entry name" value="YopX_protein"/>
</dbReference>
<organism evidence="2 3">
    <name type="scientific">Alkaliphilus metalliredigens (strain QYMF)</name>
    <dbReference type="NCBI Taxonomy" id="293826"/>
    <lineage>
        <taxon>Bacteria</taxon>
        <taxon>Bacillati</taxon>
        <taxon>Bacillota</taxon>
        <taxon>Clostridia</taxon>
        <taxon>Peptostreptococcales</taxon>
        <taxon>Natronincolaceae</taxon>
        <taxon>Alkaliphilus</taxon>
    </lineage>
</organism>
<dbReference type="STRING" id="293826.Amet_2393"/>
<dbReference type="InterPro" id="IPR023385">
    <property type="entry name" value="YopX-like_C"/>
</dbReference>
<dbReference type="KEGG" id="amt:Amet_2393"/>